<dbReference type="EMBL" id="CP024785">
    <property type="protein sequence ID" value="AUB39863.1"/>
    <property type="molecule type" value="Genomic_DNA"/>
</dbReference>
<reference evidence="2 3" key="1">
    <citation type="submission" date="2017-11" db="EMBL/GenBank/DDBJ databases">
        <title>Complete genome of a free-living desiccation-tolerant cyanobacterium and its photosynthetic adaptation to extreme terrestrial habitat.</title>
        <authorList>
            <person name="Shang J."/>
        </authorList>
    </citation>
    <scope>NUCLEOTIDE SEQUENCE [LARGE SCALE GENOMIC DNA]</scope>
    <source>
        <strain evidence="2 3">CCNUN1</strain>
    </source>
</reference>
<evidence type="ECO:0000313" key="2">
    <source>
        <dbReference type="EMBL" id="AUB39863.1"/>
    </source>
</evidence>
<dbReference type="Proteomes" id="UP000232003">
    <property type="component" value="Chromosome"/>
</dbReference>
<evidence type="ECO:0000256" key="1">
    <source>
        <dbReference type="SAM" id="MobiDB-lite"/>
    </source>
</evidence>
<keyword evidence="3" id="KW-1185">Reference proteome</keyword>
<dbReference type="AlphaFoldDB" id="A0A2K8SWZ1"/>
<feature type="region of interest" description="Disordered" evidence="1">
    <location>
        <begin position="14"/>
        <end position="39"/>
    </location>
</feature>
<organism evidence="2 3">
    <name type="scientific">Nostoc flagelliforme CCNUN1</name>
    <dbReference type="NCBI Taxonomy" id="2038116"/>
    <lineage>
        <taxon>Bacteria</taxon>
        <taxon>Bacillati</taxon>
        <taxon>Cyanobacteriota</taxon>
        <taxon>Cyanophyceae</taxon>
        <taxon>Nostocales</taxon>
        <taxon>Nostocaceae</taxon>
        <taxon>Nostoc</taxon>
    </lineage>
</organism>
<name>A0A2K8SWZ1_9NOSO</name>
<sequence>MGIGHWALVILSPPASPASPAPSSPHSPLPTPHSLFPEE</sequence>
<protein>
    <submittedName>
        <fullName evidence="2">Uncharacterized protein</fullName>
    </submittedName>
</protein>
<accession>A0A2K8SWZ1</accession>
<proteinExistence type="predicted"/>
<gene>
    <name evidence="2" type="ORF">COO91_05860</name>
</gene>
<dbReference type="KEGG" id="nfl:COO91_05860"/>
<feature type="compositionally biased region" description="Pro residues" evidence="1">
    <location>
        <begin position="14"/>
        <end position="31"/>
    </location>
</feature>
<evidence type="ECO:0000313" key="3">
    <source>
        <dbReference type="Proteomes" id="UP000232003"/>
    </source>
</evidence>